<dbReference type="SUPFAM" id="SSF51011">
    <property type="entry name" value="Glycosyl hydrolase domain"/>
    <property type="match status" value="1"/>
</dbReference>
<feature type="domain" description="Glycosyl hydrolase family 13 catalytic" evidence="3">
    <location>
        <begin position="13"/>
        <end position="374"/>
    </location>
</feature>
<dbReference type="GO" id="GO:0005975">
    <property type="term" value="P:carbohydrate metabolic process"/>
    <property type="evidence" value="ECO:0007669"/>
    <property type="project" value="InterPro"/>
</dbReference>
<organism evidence="4">
    <name type="scientific">Caldithrix abyssi</name>
    <dbReference type="NCBI Taxonomy" id="187145"/>
    <lineage>
        <taxon>Bacteria</taxon>
        <taxon>Pseudomonadati</taxon>
        <taxon>Calditrichota</taxon>
        <taxon>Calditrichia</taxon>
        <taxon>Calditrichales</taxon>
        <taxon>Calditrichaceae</taxon>
        <taxon>Caldithrix</taxon>
    </lineage>
</organism>
<dbReference type="SMART" id="SM00642">
    <property type="entry name" value="Aamy"/>
    <property type="match status" value="1"/>
</dbReference>
<dbReference type="InterPro" id="IPR032091">
    <property type="entry name" value="Malt_amylase-like_C"/>
</dbReference>
<dbReference type="InterPro" id="IPR045857">
    <property type="entry name" value="O16G_dom_2"/>
</dbReference>
<evidence type="ECO:0000256" key="2">
    <source>
        <dbReference type="ARBA" id="ARBA00023295"/>
    </source>
</evidence>
<protein>
    <submittedName>
        <fullName evidence="4">DUF3459 domain-containing protein</fullName>
    </submittedName>
</protein>
<evidence type="ECO:0000259" key="3">
    <source>
        <dbReference type="SMART" id="SM00642"/>
    </source>
</evidence>
<dbReference type="InterPro" id="IPR006047">
    <property type="entry name" value="GH13_cat_dom"/>
</dbReference>
<keyword evidence="1" id="KW-0378">Hydrolase</keyword>
<proteinExistence type="predicted"/>
<name>A0A7V5H3E4_CALAY</name>
<dbReference type="InterPro" id="IPR017853">
    <property type="entry name" value="GH"/>
</dbReference>
<feature type="non-terminal residue" evidence="4">
    <location>
        <position position="1"/>
    </location>
</feature>
<dbReference type="Gene3D" id="3.20.20.80">
    <property type="entry name" value="Glycosidases"/>
    <property type="match status" value="1"/>
</dbReference>
<evidence type="ECO:0000313" key="4">
    <source>
        <dbReference type="EMBL" id="HHE54952.1"/>
    </source>
</evidence>
<gene>
    <name evidence="4" type="ORF">ENL21_04165</name>
</gene>
<accession>A0A7V5H3E4</accession>
<sequence>VPYHHIDNNFGPDASGDLKRLQEAKETEAPSTWIWTKADSLFLQLIKEAHARGIKIVIDGVFNHTGRDFFAFKDILKNQQKSPYDNWYSIVRWDDPQTPENEFDYKGWWGVKSLPELKEDENGIVHGPREYIFNACKRWLDPNGDGDPSDGIDGWRLDVAEEVAKPFWKEWYAMVKQVNSSALVVTEIWHDASGWINEQLTDATMNYMFSRAVVAFFIDQKKAISAKEFGSRMNDLKARYGLKHLNLLWSMLDSHDTDRLASMVLNPDRDYDKQAGPRDNPEYNVRKPNAQERAIQKLIVAFQLTFAGAPIIYYGDEAGMWGADDPDDRKPMIWPEMKFEPEAHHPLHGKSRPVDQNGFDADLFKFYQRLIQIRHQHPQLQKGDFEFVNESMTDDLVVLKRMLNQQTSYLAFNRSKQDVKLQLNVNESRTFKELWQGATVNPVNGKLSIKVPARGFVILVNE</sequence>
<comment type="caution">
    <text evidence="4">The sequence shown here is derived from an EMBL/GenBank/DDBJ whole genome shotgun (WGS) entry which is preliminary data.</text>
</comment>
<dbReference type="SUPFAM" id="SSF51445">
    <property type="entry name" value="(Trans)glycosidases"/>
    <property type="match status" value="1"/>
</dbReference>
<dbReference type="EMBL" id="DRTD01000311">
    <property type="protein sequence ID" value="HHE54952.1"/>
    <property type="molecule type" value="Genomic_DNA"/>
</dbReference>
<reference evidence="4" key="1">
    <citation type="journal article" date="2020" name="mSystems">
        <title>Genome- and Community-Level Interaction Insights into Carbon Utilization and Element Cycling Functions of Hydrothermarchaeota in Hydrothermal Sediment.</title>
        <authorList>
            <person name="Zhou Z."/>
            <person name="Liu Y."/>
            <person name="Xu W."/>
            <person name="Pan J."/>
            <person name="Luo Z.H."/>
            <person name="Li M."/>
        </authorList>
    </citation>
    <scope>NUCLEOTIDE SEQUENCE [LARGE SCALE GENOMIC DNA]</scope>
    <source>
        <strain evidence="4">HyVt-76</strain>
    </source>
</reference>
<dbReference type="InterPro" id="IPR013780">
    <property type="entry name" value="Glyco_hydro_b"/>
</dbReference>
<keyword evidence="2" id="KW-0326">Glycosidase</keyword>
<dbReference type="PANTHER" id="PTHR10357:SF210">
    <property type="entry name" value="MALTODEXTRIN GLUCOSIDASE"/>
    <property type="match status" value="1"/>
</dbReference>
<dbReference type="Gene3D" id="2.60.40.1180">
    <property type="entry name" value="Golgi alpha-mannosidase II"/>
    <property type="match status" value="1"/>
</dbReference>
<dbReference type="GO" id="GO:0016798">
    <property type="term" value="F:hydrolase activity, acting on glycosyl bonds"/>
    <property type="evidence" value="ECO:0007669"/>
    <property type="project" value="UniProtKB-KW"/>
</dbReference>
<dbReference type="Proteomes" id="UP000886111">
    <property type="component" value="Unassembled WGS sequence"/>
</dbReference>
<evidence type="ECO:0000256" key="1">
    <source>
        <dbReference type="ARBA" id="ARBA00022801"/>
    </source>
</evidence>
<dbReference type="Pfam" id="PF16657">
    <property type="entry name" value="Malt_amylase_C"/>
    <property type="match status" value="1"/>
</dbReference>
<dbReference type="Pfam" id="PF00128">
    <property type="entry name" value="Alpha-amylase"/>
    <property type="match status" value="1"/>
</dbReference>
<dbReference type="PANTHER" id="PTHR10357">
    <property type="entry name" value="ALPHA-AMYLASE FAMILY MEMBER"/>
    <property type="match status" value="1"/>
</dbReference>
<dbReference type="AlphaFoldDB" id="A0A7V5H3E4"/>
<dbReference type="Gene3D" id="3.90.400.10">
    <property type="entry name" value="Oligo-1,6-glucosidase, Domain 2"/>
    <property type="match status" value="1"/>
</dbReference>